<protein>
    <submittedName>
        <fullName evidence="1">Uncharacterized protein</fullName>
    </submittedName>
</protein>
<evidence type="ECO:0000313" key="1">
    <source>
        <dbReference type="EMBL" id="MBX66915.1"/>
    </source>
</evidence>
<proteinExistence type="predicted"/>
<dbReference type="EMBL" id="GGEC01086431">
    <property type="protein sequence ID" value="MBX66915.1"/>
    <property type="molecule type" value="Transcribed_RNA"/>
</dbReference>
<dbReference type="AlphaFoldDB" id="A0A2P2QJ20"/>
<reference evidence="1" key="1">
    <citation type="submission" date="2018-02" db="EMBL/GenBank/DDBJ databases">
        <title>Rhizophora mucronata_Transcriptome.</title>
        <authorList>
            <person name="Meera S.P."/>
            <person name="Sreeshan A."/>
            <person name="Augustine A."/>
        </authorList>
    </citation>
    <scope>NUCLEOTIDE SEQUENCE</scope>
    <source>
        <tissue evidence="1">Leaf</tissue>
    </source>
</reference>
<organism evidence="1">
    <name type="scientific">Rhizophora mucronata</name>
    <name type="common">Asiatic mangrove</name>
    <dbReference type="NCBI Taxonomy" id="61149"/>
    <lineage>
        <taxon>Eukaryota</taxon>
        <taxon>Viridiplantae</taxon>
        <taxon>Streptophyta</taxon>
        <taxon>Embryophyta</taxon>
        <taxon>Tracheophyta</taxon>
        <taxon>Spermatophyta</taxon>
        <taxon>Magnoliopsida</taxon>
        <taxon>eudicotyledons</taxon>
        <taxon>Gunneridae</taxon>
        <taxon>Pentapetalae</taxon>
        <taxon>rosids</taxon>
        <taxon>fabids</taxon>
        <taxon>Malpighiales</taxon>
        <taxon>Rhizophoraceae</taxon>
        <taxon>Rhizophora</taxon>
    </lineage>
</organism>
<sequence>MLHFVLWVPRRPKHNYNMEPPVLKPGNNRFLTKCPSHCTTYWTKFSGYHLVTKIKLWRQKFHPYQSAFSLGCHLWTTIPT</sequence>
<accession>A0A2P2QJ20</accession>
<name>A0A2P2QJ20_RHIMU</name>